<dbReference type="AlphaFoldDB" id="A0A9X2GBP8"/>
<evidence type="ECO:0000256" key="1">
    <source>
        <dbReference type="SAM" id="MobiDB-lite"/>
    </source>
</evidence>
<sequence length="67" mass="7424">MAAPGSREELTAVSRDDDLAPDHLAPAQRVEIAVDVVEAHRSDGVLDPALACRRRRAWSLAHRHLFE</sequence>
<dbReference type="RefSeq" id="WP_253741364.1">
    <property type="nucleotide sequence ID" value="NZ_BAABKA010000048.1"/>
</dbReference>
<feature type="compositionally biased region" description="Basic and acidic residues" evidence="1">
    <location>
        <begin position="1"/>
        <end position="21"/>
    </location>
</feature>
<evidence type="ECO:0000313" key="2">
    <source>
        <dbReference type="EMBL" id="MCP2354795.1"/>
    </source>
</evidence>
<name>A0A9X2GBP8_9ACTN</name>
<dbReference type="Proteomes" id="UP001139648">
    <property type="component" value="Unassembled WGS sequence"/>
</dbReference>
<organism evidence="2 3">
    <name type="scientific">Nonomuraea thailandensis</name>
    <dbReference type="NCBI Taxonomy" id="1188745"/>
    <lineage>
        <taxon>Bacteria</taxon>
        <taxon>Bacillati</taxon>
        <taxon>Actinomycetota</taxon>
        <taxon>Actinomycetes</taxon>
        <taxon>Streptosporangiales</taxon>
        <taxon>Streptosporangiaceae</taxon>
        <taxon>Nonomuraea</taxon>
    </lineage>
</organism>
<proteinExistence type="predicted"/>
<gene>
    <name evidence="2" type="ORF">HD597_001815</name>
</gene>
<protein>
    <submittedName>
        <fullName evidence="2">Uncharacterized protein</fullName>
    </submittedName>
</protein>
<dbReference type="EMBL" id="JAMZEB010000002">
    <property type="protein sequence ID" value="MCP2354795.1"/>
    <property type="molecule type" value="Genomic_DNA"/>
</dbReference>
<feature type="region of interest" description="Disordered" evidence="1">
    <location>
        <begin position="1"/>
        <end position="24"/>
    </location>
</feature>
<keyword evidence="3" id="KW-1185">Reference proteome</keyword>
<reference evidence="2" key="1">
    <citation type="submission" date="2022-06" db="EMBL/GenBank/DDBJ databases">
        <title>Sequencing the genomes of 1000 actinobacteria strains.</title>
        <authorList>
            <person name="Klenk H.-P."/>
        </authorList>
    </citation>
    <scope>NUCLEOTIDE SEQUENCE</scope>
    <source>
        <strain evidence="2">DSM 46694</strain>
    </source>
</reference>
<comment type="caution">
    <text evidence="2">The sequence shown here is derived from an EMBL/GenBank/DDBJ whole genome shotgun (WGS) entry which is preliminary data.</text>
</comment>
<evidence type="ECO:0000313" key="3">
    <source>
        <dbReference type="Proteomes" id="UP001139648"/>
    </source>
</evidence>
<accession>A0A9X2GBP8</accession>